<feature type="region of interest" description="Disordered" evidence="3">
    <location>
        <begin position="1"/>
        <end position="42"/>
    </location>
</feature>
<reference evidence="6" key="1">
    <citation type="submission" date="2005-09" db="EMBL/GenBank/DDBJ databases">
        <title>Annotation of the Aspergillus terreus NIH2624 genome.</title>
        <authorList>
            <person name="Birren B.W."/>
            <person name="Lander E.S."/>
            <person name="Galagan J.E."/>
            <person name="Nusbaum C."/>
            <person name="Devon K."/>
            <person name="Henn M."/>
            <person name="Ma L.-J."/>
            <person name="Jaffe D.B."/>
            <person name="Butler J."/>
            <person name="Alvarez P."/>
            <person name="Gnerre S."/>
            <person name="Grabherr M."/>
            <person name="Kleber M."/>
            <person name="Mauceli E.W."/>
            <person name="Brockman W."/>
            <person name="Rounsley S."/>
            <person name="Young S.K."/>
            <person name="LaButti K."/>
            <person name="Pushparaj V."/>
            <person name="DeCaprio D."/>
            <person name="Crawford M."/>
            <person name="Koehrsen M."/>
            <person name="Engels R."/>
            <person name="Montgomery P."/>
            <person name="Pearson M."/>
            <person name="Howarth C."/>
            <person name="Larson L."/>
            <person name="Luoma S."/>
            <person name="White J."/>
            <person name="Alvarado L."/>
            <person name="Kodira C.D."/>
            <person name="Zeng Q."/>
            <person name="Oleary S."/>
            <person name="Yandava C."/>
            <person name="Denning D.W."/>
            <person name="Nierman W.C."/>
            <person name="Milne T."/>
            <person name="Madden K."/>
        </authorList>
    </citation>
    <scope>NUCLEOTIDE SEQUENCE [LARGE SCALE GENOMIC DNA]</scope>
    <source>
        <strain evidence="6">NIH 2624 / FGSC A1156</strain>
    </source>
</reference>
<dbReference type="GeneID" id="4322595"/>
<evidence type="ECO:0000256" key="4">
    <source>
        <dbReference type="SAM" id="Phobius"/>
    </source>
</evidence>
<evidence type="ECO:0000256" key="1">
    <source>
        <dbReference type="ARBA" id="ARBA00004685"/>
    </source>
</evidence>
<dbReference type="VEuPathDB" id="FungiDB:ATEG_07505"/>
<dbReference type="Pfam" id="PF11807">
    <property type="entry name" value="UstYa"/>
    <property type="match status" value="1"/>
</dbReference>
<organism evidence="5 6">
    <name type="scientific">Aspergillus terreus (strain NIH 2624 / FGSC A1156)</name>
    <dbReference type="NCBI Taxonomy" id="341663"/>
    <lineage>
        <taxon>Eukaryota</taxon>
        <taxon>Fungi</taxon>
        <taxon>Dikarya</taxon>
        <taxon>Ascomycota</taxon>
        <taxon>Pezizomycotina</taxon>
        <taxon>Eurotiomycetes</taxon>
        <taxon>Eurotiomycetidae</taxon>
        <taxon>Eurotiales</taxon>
        <taxon>Aspergillaceae</taxon>
        <taxon>Aspergillus</taxon>
        <taxon>Aspergillus subgen. Circumdati</taxon>
    </lineage>
</organism>
<evidence type="ECO:0000313" key="5">
    <source>
        <dbReference type="EMBL" id="EAU31767.1"/>
    </source>
</evidence>
<dbReference type="AlphaFoldDB" id="Q0CFM9"/>
<dbReference type="PANTHER" id="PTHR33365:SF4">
    <property type="entry name" value="CYCLOCHLOROTINE BIOSYNTHESIS PROTEIN O"/>
    <property type="match status" value="1"/>
</dbReference>
<proteinExistence type="inferred from homology"/>
<accession>Q0CFM9</accession>
<feature type="transmembrane region" description="Helical" evidence="4">
    <location>
        <begin position="51"/>
        <end position="71"/>
    </location>
</feature>
<dbReference type="OrthoDB" id="3687641at2759"/>
<keyword evidence="4" id="KW-1133">Transmembrane helix</keyword>
<keyword evidence="4" id="KW-0472">Membrane</keyword>
<comment type="pathway">
    <text evidence="1">Mycotoxin biosynthesis.</text>
</comment>
<dbReference type="STRING" id="341663.Q0CFM9"/>
<protein>
    <submittedName>
        <fullName evidence="5">Uncharacterized protein</fullName>
    </submittedName>
</protein>
<evidence type="ECO:0000256" key="3">
    <source>
        <dbReference type="SAM" id="MobiDB-lite"/>
    </source>
</evidence>
<name>Q0CFM9_ASPTN</name>
<sequence>MSYKETAQYSPLDPGEKDVESSKSLLSSDSSSVHEGEGRDYRRHRTNRTRWLRAAGIAMLGIMGMLLSFFLGRNLRPSWNEQCIDTQWGDLKQNVRFIPQTFNPRFEGPKSPYMGEPNPDVDQLWYGLSKMFNYGVDYDTLKRMNRTKAAAQWPGTKKYQVGLETFHQLHCLNYVRMYTYQSYYEKIDYDMVAETPEERQEHKGGKDYALGSPLILHTDDFFRSLRGGSPSESHVFT</sequence>
<dbReference type="Proteomes" id="UP000007963">
    <property type="component" value="Unassembled WGS sequence"/>
</dbReference>
<dbReference type="OMA" id="NEIRKHT"/>
<dbReference type="HOGENOM" id="CLU_1170453_0_0_1"/>
<gene>
    <name evidence="5" type="ORF">ATEG_07505</name>
</gene>
<dbReference type="RefSeq" id="XP_001216126.1">
    <property type="nucleotide sequence ID" value="XM_001216126.1"/>
</dbReference>
<feature type="compositionally biased region" description="Low complexity" evidence="3">
    <location>
        <begin position="22"/>
        <end position="31"/>
    </location>
</feature>
<evidence type="ECO:0000313" key="6">
    <source>
        <dbReference type="Proteomes" id="UP000007963"/>
    </source>
</evidence>
<dbReference type="GO" id="GO:0043386">
    <property type="term" value="P:mycotoxin biosynthetic process"/>
    <property type="evidence" value="ECO:0007669"/>
    <property type="project" value="InterPro"/>
</dbReference>
<dbReference type="InterPro" id="IPR021765">
    <property type="entry name" value="UstYa-like"/>
</dbReference>
<comment type="similarity">
    <text evidence="2">Belongs to the ustYa family.</text>
</comment>
<evidence type="ECO:0000256" key="2">
    <source>
        <dbReference type="ARBA" id="ARBA00035112"/>
    </source>
</evidence>
<keyword evidence="4" id="KW-0812">Transmembrane</keyword>
<dbReference type="PANTHER" id="PTHR33365">
    <property type="entry name" value="YALI0B05434P"/>
    <property type="match status" value="1"/>
</dbReference>
<dbReference type="EMBL" id="CH476604">
    <property type="protein sequence ID" value="EAU31767.1"/>
    <property type="molecule type" value="Genomic_DNA"/>
</dbReference>